<keyword evidence="8" id="KW-1185">Reference proteome</keyword>
<evidence type="ECO:0000256" key="1">
    <source>
        <dbReference type="ARBA" id="ARBA00005854"/>
    </source>
</evidence>
<keyword evidence="3" id="KW-0520">NAD</keyword>
<comment type="caution">
    <text evidence="7">The sequence shown here is derived from an EMBL/GenBank/DDBJ whole genome shotgun (WGS) entry which is preliminary data.</text>
</comment>
<dbReference type="EMBL" id="BAAALY010000002">
    <property type="protein sequence ID" value="GAA1531462.1"/>
    <property type="molecule type" value="Genomic_DNA"/>
</dbReference>
<evidence type="ECO:0000256" key="4">
    <source>
        <dbReference type="RuleBase" id="RU003719"/>
    </source>
</evidence>
<dbReference type="InterPro" id="IPR036291">
    <property type="entry name" value="NAD(P)-bd_dom_sf"/>
</dbReference>
<keyword evidence="2 4" id="KW-0560">Oxidoreductase</keyword>
<reference evidence="8" key="1">
    <citation type="journal article" date="2019" name="Int. J. Syst. Evol. Microbiol.">
        <title>The Global Catalogue of Microorganisms (GCM) 10K type strain sequencing project: providing services to taxonomists for standard genome sequencing and annotation.</title>
        <authorList>
            <consortium name="The Broad Institute Genomics Platform"/>
            <consortium name="The Broad Institute Genome Sequencing Center for Infectious Disease"/>
            <person name="Wu L."/>
            <person name="Ma J."/>
        </authorList>
    </citation>
    <scope>NUCLEOTIDE SEQUENCE [LARGE SCALE GENOMIC DNA]</scope>
    <source>
        <strain evidence="8">JCM 13319</strain>
    </source>
</reference>
<dbReference type="Proteomes" id="UP001501791">
    <property type="component" value="Unassembled WGS sequence"/>
</dbReference>
<evidence type="ECO:0000256" key="2">
    <source>
        <dbReference type="ARBA" id="ARBA00023002"/>
    </source>
</evidence>
<feature type="domain" description="D-isomer specific 2-hydroxyacid dehydrogenase NAD-binding" evidence="6">
    <location>
        <begin position="125"/>
        <end position="294"/>
    </location>
</feature>
<dbReference type="PANTHER" id="PTHR10996:SF178">
    <property type="entry name" value="2-HYDROXYACID DEHYDROGENASE YGL185C-RELATED"/>
    <property type="match status" value="1"/>
</dbReference>
<evidence type="ECO:0000259" key="6">
    <source>
        <dbReference type="Pfam" id="PF02826"/>
    </source>
</evidence>
<dbReference type="InterPro" id="IPR029753">
    <property type="entry name" value="D-isomer_DH_CS"/>
</dbReference>
<accession>A0ABP4LWL1</accession>
<evidence type="ECO:0000259" key="5">
    <source>
        <dbReference type="Pfam" id="PF00389"/>
    </source>
</evidence>
<dbReference type="PANTHER" id="PTHR10996">
    <property type="entry name" value="2-HYDROXYACID DEHYDROGENASE-RELATED"/>
    <property type="match status" value="1"/>
</dbReference>
<dbReference type="PROSITE" id="PS00671">
    <property type="entry name" value="D_2_HYDROXYACID_DH_3"/>
    <property type="match status" value="1"/>
</dbReference>
<evidence type="ECO:0000313" key="8">
    <source>
        <dbReference type="Proteomes" id="UP001501791"/>
    </source>
</evidence>
<name>A0ABP4LWL1_9MICO</name>
<dbReference type="InterPro" id="IPR050223">
    <property type="entry name" value="D-isomer_2-hydroxyacid_DH"/>
</dbReference>
<dbReference type="SUPFAM" id="SSF52283">
    <property type="entry name" value="Formate/glycerate dehydrogenase catalytic domain-like"/>
    <property type="match status" value="1"/>
</dbReference>
<dbReference type="InterPro" id="IPR006140">
    <property type="entry name" value="D-isomer_DH_NAD-bd"/>
</dbReference>
<gene>
    <name evidence="7" type="ORF">GCM10009691_04120</name>
</gene>
<evidence type="ECO:0000313" key="7">
    <source>
        <dbReference type="EMBL" id="GAA1531462.1"/>
    </source>
</evidence>
<dbReference type="Pfam" id="PF00389">
    <property type="entry name" value="2-Hacid_dh"/>
    <property type="match status" value="1"/>
</dbReference>
<feature type="domain" description="D-isomer specific 2-hydroxyacid dehydrogenase catalytic" evidence="5">
    <location>
        <begin position="43"/>
        <end position="326"/>
    </location>
</feature>
<comment type="similarity">
    <text evidence="1 4">Belongs to the D-isomer specific 2-hydroxyacid dehydrogenase family.</text>
</comment>
<organism evidence="7 8">
    <name type="scientific">Brevibacterium picturae</name>
    <dbReference type="NCBI Taxonomy" id="260553"/>
    <lineage>
        <taxon>Bacteria</taxon>
        <taxon>Bacillati</taxon>
        <taxon>Actinomycetota</taxon>
        <taxon>Actinomycetes</taxon>
        <taxon>Micrococcales</taxon>
        <taxon>Brevibacteriaceae</taxon>
        <taxon>Brevibacterium</taxon>
    </lineage>
</organism>
<protein>
    <submittedName>
        <fullName evidence="7">2-hydroxyacid dehydrogenase</fullName>
    </submittedName>
</protein>
<proteinExistence type="inferred from homology"/>
<dbReference type="CDD" id="cd12166">
    <property type="entry name" value="2-Hacid_dh_7"/>
    <property type="match status" value="1"/>
</dbReference>
<dbReference type="Gene3D" id="3.40.50.720">
    <property type="entry name" value="NAD(P)-binding Rossmann-like Domain"/>
    <property type="match status" value="2"/>
</dbReference>
<dbReference type="Pfam" id="PF02826">
    <property type="entry name" value="2-Hacid_dh_C"/>
    <property type="match status" value="1"/>
</dbReference>
<sequence>MNLPEWLGSWDNVSMSIKTIAFPDSELRNRVIARIPAHQRANVDLVVYSDADKSAKLSRDDVDVVVLPYLNSGPTIELLDELPNLGLVITQTTGYDPVAHLPERGIQVATASGVHTGGTAELALTLTLASLRGIDDAVRAQGARIWNHKRNRSLQDRRVMIIGVGEIGSAIADRFAPFEVDLTRVATTAREDARGKIHSVDELPTLLPHTEVVVLITPLTEATNKLVDKDFLARLPDNALIVNVARGKVVDTDALVAELSTGRLHAALDVMDPEPLPENHPLWGSPNTLITPHEGGDTSAFEPRVVQVLAEQVRRLNDGEQPLNLVSTE</sequence>
<dbReference type="SUPFAM" id="SSF51735">
    <property type="entry name" value="NAD(P)-binding Rossmann-fold domains"/>
    <property type="match status" value="1"/>
</dbReference>
<dbReference type="InterPro" id="IPR006139">
    <property type="entry name" value="D-isomer_2_OHA_DH_cat_dom"/>
</dbReference>
<evidence type="ECO:0000256" key="3">
    <source>
        <dbReference type="ARBA" id="ARBA00023027"/>
    </source>
</evidence>